<keyword evidence="4" id="KW-1185">Reference proteome</keyword>
<dbReference type="RefSeq" id="WP_311631353.1">
    <property type="nucleotide sequence ID" value="NZ_JAVREN010000021.1"/>
</dbReference>
<evidence type="ECO:0000313" key="3">
    <source>
        <dbReference type="EMBL" id="MDT0308407.1"/>
    </source>
</evidence>
<reference evidence="4" key="1">
    <citation type="submission" date="2023-07" db="EMBL/GenBank/DDBJ databases">
        <title>30 novel species of actinomycetes from the DSMZ collection.</title>
        <authorList>
            <person name="Nouioui I."/>
        </authorList>
    </citation>
    <scope>NUCLEOTIDE SEQUENCE [LARGE SCALE GENOMIC DNA]</scope>
    <source>
        <strain evidence="4">DSM 44917</strain>
    </source>
</reference>
<feature type="chain" id="PRO_5047179424" evidence="2">
    <location>
        <begin position="21"/>
        <end position="191"/>
    </location>
</feature>
<evidence type="ECO:0000256" key="2">
    <source>
        <dbReference type="SAM" id="SignalP"/>
    </source>
</evidence>
<sequence length="191" mass="20222">MKKKLAATLSGCAVVLLTQAACGGGDNSEERDTWARNFCADIRPQVERIQESFTAIAEVSQGSRPAEEVREANAAAYGELSEAYAGLASVVNDAGDPPVDNGQELRENAAGALTELSESFTALREDMEALDTSDQTAFADQLREFAPRLEQLGENGSEALGELQTGDLGESLRRQEGCRNASAAPSPEPDA</sequence>
<feature type="region of interest" description="Disordered" evidence="1">
    <location>
        <begin position="154"/>
        <end position="191"/>
    </location>
</feature>
<dbReference type="EMBL" id="JAVREN010000021">
    <property type="protein sequence ID" value="MDT0308407.1"/>
    <property type="molecule type" value="Genomic_DNA"/>
</dbReference>
<feature type="signal peptide" evidence="2">
    <location>
        <begin position="1"/>
        <end position="20"/>
    </location>
</feature>
<protein>
    <submittedName>
        <fullName evidence="3">Small secreted protein</fullName>
    </submittedName>
</protein>
<accession>A0ABU2LAP3</accession>
<evidence type="ECO:0000256" key="1">
    <source>
        <dbReference type="SAM" id="MobiDB-lite"/>
    </source>
</evidence>
<proteinExistence type="predicted"/>
<gene>
    <name evidence="3" type="ORF">RM780_15765</name>
</gene>
<name>A0ABU2LAP3_9ACTN</name>
<dbReference type="Proteomes" id="UP001183388">
    <property type="component" value="Unassembled WGS sequence"/>
</dbReference>
<organism evidence="3 4">
    <name type="scientific">Streptomyces boetiae</name>
    <dbReference type="NCBI Taxonomy" id="3075541"/>
    <lineage>
        <taxon>Bacteria</taxon>
        <taxon>Bacillati</taxon>
        <taxon>Actinomycetota</taxon>
        <taxon>Actinomycetes</taxon>
        <taxon>Kitasatosporales</taxon>
        <taxon>Streptomycetaceae</taxon>
        <taxon>Streptomyces</taxon>
    </lineage>
</organism>
<evidence type="ECO:0000313" key="4">
    <source>
        <dbReference type="Proteomes" id="UP001183388"/>
    </source>
</evidence>
<comment type="caution">
    <text evidence="3">The sequence shown here is derived from an EMBL/GenBank/DDBJ whole genome shotgun (WGS) entry which is preliminary data.</text>
</comment>
<keyword evidence="2" id="KW-0732">Signal</keyword>